<evidence type="ECO:0000313" key="2">
    <source>
        <dbReference type="EMBL" id="RUO30160.1"/>
    </source>
</evidence>
<proteinExistence type="inferred from homology"/>
<dbReference type="SUPFAM" id="SSF53067">
    <property type="entry name" value="Actin-like ATPase domain"/>
    <property type="match status" value="1"/>
</dbReference>
<comment type="function">
    <text evidence="1">Catalyzes the specific phosphorylation of 1,6-anhydro-N-acetylmuramic acid (anhMurNAc) with the simultaneous cleavage of the 1,6-anhydro ring, generating MurNAc-6-P. Is required for the utilization of anhMurNAc either imported from the medium or derived from its own cell wall murein, and thus plays a role in cell wall recycling.</text>
</comment>
<dbReference type="EC" id="2.7.1.170" evidence="1"/>
<dbReference type="GO" id="GO:0006040">
    <property type="term" value="P:amino sugar metabolic process"/>
    <property type="evidence" value="ECO:0007669"/>
    <property type="project" value="InterPro"/>
</dbReference>
<comment type="pathway">
    <text evidence="1">Amino-sugar metabolism; 1,6-anhydro-N-acetylmuramate degradation.</text>
</comment>
<dbReference type="Pfam" id="PF03702">
    <property type="entry name" value="AnmK"/>
    <property type="match status" value="1"/>
</dbReference>
<dbReference type="InterPro" id="IPR043129">
    <property type="entry name" value="ATPase_NBD"/>
</dbReference>
<evidence type="ECO:0000256" key="1">
    <source>
        <dbReference type="HAMAP-Rule" id="MF_01270"/>
    </source>
</evidence>
<name>A0A432WCF7_9GAMM</name>
<dbReference type="UniPathway" id="UPA00343"/>
<organism evidence="2 3">
    <name type="scientific">Aliidiomarina sanyensis</name>
    <dbReference type="NCBI Taxonomy" id="1249555"/>
    <lineage>
        <taxon>Bacteria</taxon>
        <taxon>Pseudomonadati</taxon>
        <taxon>Pseudomonadota</taxon>
        <taxon>Gammaproteobacteria</taxon>
        <taxon>Alteromonadales</taxon>
        <taxon>Idiomarinaceae</taxon>
        <taxon>Aliidiomarina</taxon>
    </lineage>
</organism>
<comment type="caution">
    <text evidence="2">The sequence shown here is derived from an EMBL/GenBank/DDBJ whole genome shotgun (WGS) entry which is preliminary data.</text>
</comment>
<dbReference type="EMBL" id="PIPM01000010">
    <property type="protein sequence ID" value="RUO30160.1"/>
    <property type="molecule type" value="Genomic_DNA"/>
</dbReference>
<keyword evidence="1 2" id="KW-0418">Kinase</keyword>
<accession>A0A432WCF7</accession>
<dbReference type="AlphaFoldDB" id="A0A432WCF7"/>
<dbReference type="InterPro" id="IPR005338">
    <property type="entry name" value="Anhydro_N_Ac-Mur_kinase"/>
</dbReference>
<feature type="binding site" evidence="1">
    <location>
        <begin position="12"/>
        <end position="19"/>
    </location>
    <ligand>
        <name>ATP</name>
        <dbReference type="ChEBI" id="CHEBI:30616"/>
    </ligand>
</feature>
<comment type="catalytic activity">
    <reaction evidence="1">
        <text>1,6-anhydro-N-acetyl-beta-muramate + ATP + H2O = N-acetyl-D-muramate 6-phosphate + ADP + H(+)</text>
        <dbReference type="Rhea" id="RHEA:24952"/>
        <dbReference type="ChEBI" id="CHEBI:15377"/>
        <dbReference type="ChEBI" id="CHEBI:15378"/>
        <dbReference type="ChEBI" id="CHEBI:30616"/>
        <dbReference type="ChEBI" id="CHEBI:58690"/>
        <dbReference type="ChEBI" id="CHEBI:58722"/>
        <dbReference type="ChEBI" id="CHEBI:456216"/>
        <dbReference type="EC" id="2.7.1.170"/>
    </reaction>
</comment>
<keyword evidence="1" id="KW-0119">Carbohydrate metabolism</keyword>
<evidence type="ECO:0000313" key="3">
    <source>
        <dbReference type="Proteomes" id="UP000288405"/>
    </source>
</evidence>
<comment type="similarity">
    <text evidence="1">Belongs to the anhydro-N-acetylmuramic acid kinase family.</text>
</comment>
<dbReference type="Gene3D" id="3.30.420.40">
    <property type="match status" value="2"/>
</dbReference>
<keyword evidence="1" id="KW-0067">ATP-binding</keyword>
<keyword evidence="3" id="KW-1185">Reference proteome</keyword>
<dbReference type="GO" id="GO:0016773">
    <property type="term" value="F:phosphotransferase activity, alcohol group as acceptor"/>
    <property type="evidence" value="ECO:0007669"/>
    <property type="project" value="UniProtKB-UniRule"/>
</dbReference>
<keyword evidence="1" id="KW-0547">Nucleotide-binding</keyword>
<dbReference type="CDD" id="cd24050">
    <property type="entry name" value="ASKHA_NBD_ANMK"/>
    <property type="match status" value="1"/>
</dbReference>
<dbReference type="GO" id="GO:0005524">
    <property type="term" value="F:ATP binding"/>
    <property type="evidence" value="ECO:0007669"/>
    <property type="project" value="UniProtKB-UniRule"/>
</dbReference>
<dbReference type="OrthoDB" id="9763949at2"/>
<dbReference type="NCBIfam" id="NF007139">
    <property type="entry name" value="PRK09585.1-3"/>
    <property type="match status" value="1"/>
</dbReference>
<dbReference type="RefSeq" id="WP_126777355.1">
    <property type="nucleotide sequence ID" value="NZ_PIPM01000010.1"/>
</dbReference>
<keyword evidence="1" id="KW-0808">Transferase</keyword>
<dbReference type="PANTHER" id="PTHR30605">
    <property type="entry name" value="ANHYDRO-N-ACETYLMURAMIC ACID KINASE"/>
    <property type="match status" value="1"/>
</dbReference>
<dbReference type="GO" id="GO:0009254">
    <property type="term" value="P:peptidoglycan turnover"/>
    <property type="evidence" value="ECO:0007669"/>
    <property type="project" value="UniProtKB-UniRule"/>
</dbReference>
<dbReference type="HAMAP" id="MF_01270">
    <property type="entry name" value="AnhMurNAc_kinase"/>
    <property type="match status" value="1"/>
</dbReference>
<comment type="pathway">
    <text evidence="1">Cell wall biogenesis; peptidoglycan recycling.</text>
</comment>
<gene>
    <name evidence="1" type="primary">anmK</name>
    <name evidence="2" type="ORF">CWE11_09390</name>
</gene>
<dbReference type="GO" id="GO:0016301">
    <property type="term" value="F:kinase activity"/>
    <property type="evidence" value="ECO:0007669"/>
    <property type="project" value="UniProtKB-KW"/>
</dbReference>
<dbReference type="PANTHER" id="PTHR30605:SF0">
    <property type="entry name" value="ANHYDRO-N-ACETYLMURAMIC ACID KINASE"/>
    <property type="match status" value="1"/>
</dbReference>
<protein>
    <recommendedName>
        <fullName evidence="1">Anhydro-N-acetylmuramic acid kinase</fullName>
        <ecNumber evidence="1">2.7.1.170</ecNumber>
    </recommendedName>
    <alternativeName>
        <fullName evidence="1">AnhMurNAc kinase</fullName>
    </alternativeName>
</protein>
<dbReference type="GO" id="GO:0097175">
    <property type="term" value="P:1,6-anhydro-N-acetyl-beta-muramic acid catabolic process"/>
    <property type="evidence" value="ECO:0007669"/>
    <property type="project" value="UniProtKB-UniRule"/>
</dbReference>
<reference evidence="2 3" key="1">
    <citation type="journal article" date="2011" name="Front. Microbiol.">
        <title>Genomic signatures of strain selection and enhancement in Bacillus atrophaeus var. globigii, a historical biowarfare simulant.</title>
        <authorList>
            <person name="Gibbons H.S."/>
            <person name="Broomall S.M."/>
            <person name="McNew L.A."/>
            <person name="Daligault H."/>
            <person name="Chapman C."/>
            <person name="Bruce D."/>
            <person name="Karavis M."/>
            <person name="Krepps M."/>
            <person name="McGregor P.A."/>
            <person name="Hong C."/>
            <person name="Park K.H."/>
            <person name="Akmal A."/>
            <person name="Feldman A."/>
            <person name="Lin J.S."/>
            <person name="Chang W.E."/>
            <person name="Higgs B.W."/>
            <person name="Demirev P."/>
            <person name="Lindquist J."/>
            <person name="Liem A."/>
            <person name="Fochler E."/>
            <person name="Read T.D."/>
            <person name="Tapia R."/>
            <person name="Johnson S."/>
            <person name="Bishop-Lilly K.A."/>
            <person name="Detter C."/>
            <person name="Han C."/>
            <person name="Sozhamannan S."/>
            <person name="Rosenzweig C.N."/>
            <person name="Skowronski E.W."/>
        </authorList>
    </citation>
    <scope>NUCLEOTIDE SEQUENCE [LARGE SCALE GENOMIC DNA]</scope>
    <source>
        <strain evidence="2 3">GYP-17</strain>
    </source>
</reference>
<dbReference type="UniPathway" id="UPA00544"/>
<sequence>MAAERFIGALSGTSLDGIDLVLTEISAQGEIRQLDAFNASFPEHLRNSLKRLCTPGSDEIIHLGQADRRFAEAVAQGVQTLLERNALDASAIRAIGHHGQTIRHHPELDPGFSLQIGCSHTLAAKTGIDVIGQFRQKDIALGGEGAPLAPVFHHWVFADTCETRIVANIGGIANISVLPPKTSDTPILGYDTGPGNTLLDHWVQHHHQQHYDVGGRWAASGTVHEGLLATLLSDPYFARSAPKSTGREYFTSNWLHQRLERFESIAPADVQATLLELTAQSLTTAIQSHLSDSQMTVYICGGGAHNSELITRCKALLPDVSLQTTDTLGVNVDWVEGTLFAWLAWAYVQGLTLDLTAVTGASRPARLGAYFPKD</sequence>
<dbReference type="Proteomes" id="UP000288405">
    <property type="component" value="Unassembled WGS sequence"/>
</dbReference>